<protein>
    <recommendedName>
        <fullName evidence="2">Glycoside hydrolase family 19 catalytic domain-containing protein</fullName>
    </recommendedName>
</protein>
<dbReference type="Gene3D" id="1.10.530.10">
    <property type="match status" value="1"/>
</dbReference>
<proteinExistence type="predicted"/>
<dbReference type="SUPFAM" id="SSF53955">
    <property type="entry name" value="Lysozyme-like"/>
    <property type="match status" value="1"/>
</dbReference>
<gene>
    <name evidence="1" type="ORF">S01H1_46442</name>
</gene>
<comment type="caution">
    <text evidence="1">The sequence shown here is derived from an EMBL/GenBank/DDBJ whole genome shotgun (WGS) entry which is preliminary data.</text>
</comment>
<reference evidence="1" key="1">
    <citation type="journal article" date="2014" name="Front. Microbiol.">
        <title>High frequency of phylogenetically diverse reductive dehalogenase-homologous genes in deep subseafloor sedimentary metagenomes.</title>
        <authorList>
            <person name="Kawai M."/>
            <person name="Futagami T."/>
            <person name="Toyoda A."/>
            <person name="Takaki Y."/>
            <person name="Nishi S."/>
            <person name="Hori S."/>
            <person name="Arai W."/>
            <person name="Tsubouchi T."/>
            <person name="Morono Y."/>
            <person name="Uchiyama I."/>
            <person name="Ito T."/>
            <person name="Fujiyama A."/>
            <person name="Inagaki F."/>
            <person name="Takami H."/>
        </authorList>
    </citation>
    <scope>NUCLEOTIDE SEQUENCE</scope>
    <source>
        <strain evidence="1">Expedition CK06-06</strain>
    </source>
</reference>
<evidence type="ECO:0000313" key="1">
    <source>
        <dbReference type="EMBL" id="GAG07982.1"/>
    </source>
</evidence>
<accession>X0V9I5</accession>
<dbReference type="InterPro" id="IPR023346">
    <property type="entry name" value="Lysozyme-like_dom_sf"/>
</dbReference>
<organism evidence="1">
    <name type="scientific">marine sediment metagenome</name>
    <dbReference type="NCBI Taxonomy" id="412755"/>
    <lineage>
        <taxon>unclassified sequences</taxon>
        <taxon>metagenomes</taxon>
        <taxon>ecological metagenomes</taxon>
    </lineage>
</organism>
<feature type="non-terminal residue" evidence="1">
    <location>
        <position position="1"/>
    </location>
</feature>
<evidence type="ECO:0008006" key="2">
    <source>
        <dbReference type="Google" id="ProtNLM"/>
    </source>
</evidence>
<dbReference type="EMBL" id="BARS01029739">
    <property type="protein sequence ID" value="GAG07982.1"/>
    <property type="molecule type" value="Genomic_DNA"/>
</dbReference>
<sequence length="73" mass="8009">LGLDLVGNPELAARPDVGFRVAQWYWTTHNLNALADGGPRNFDAITRAINGGLNGKADRDRYYARALRVLGAR</sequence>
<dbReference type="AlphaFoldDB" id="X0V9I5"/>
<name>X0V9I5_9ZZZZ</name>